<keyword evidence="10" id="KW-0325">Glycoprotein</keyword>
<gene>
    <name evidence="12" type="ORF">POM88_024402</name>
</gene>
<accession>A0AAD8MMT9</accession>
<sequence>MIRLESLDISSNQLTGIIPWQLTSLTFLSTLNLSENHLSGSIPKGRQFDTFGNESFIGNLALCGVPLTKKCRFDESPTRKVDDGLNDEDERFQWKIMLMGYGCGLIFGLSTGYIFSTTFKPEWFMMFFKRAK</sequence>
<evidence type="ECO:0000256" key="11">
    <source>
        <dbReference type="SAM" id="Phobius"/>
    </source>
</evidence>
<evidence type="ECO:0000256" key="4">
    <source>
        <dbReference type="ARBA" id="ARBA00022614"/>
    </source>
</evidence>
<keyword evidence="8 11" id="KW-0472">Membrane</keyword>
<dbReference type="GO" id="GO:0005886">
    <property type="term" value="C:plasma membrane"/>
    <property type="evidence" value="ECO:0007669"/>
    <property type="project" value="UniProtKB-SubCell"/>
</dbReference>
<keyword evidence="3" id="KW-1003">Cell membrane</keyword>
<reference evidence="12" key="2">
    <citation type="submission" date="2023-05" db="EMBL/GenBank/DDBJ databases">
        <authorList>
            <person name="Schelkunov M.I."/>
        </authorList>
    </citation>
    <scope>NUCLEOTIDE SEQUENCE</scope>
    <source>
        <strain evidence="12">Hsosn_3</strain>
        <tissue evidence="12">Leaf</tissue>
    </source>
</reference>
<reference evidence="12" key="1">
    <citation type="submission" date="2023-02" db="EMBL/GenBank/DDBJ databases">
        <title>Genome of toxic invasive species Heracleum sosnowskyi carries increased number of genes despite the absence of recent whole-genome duplications.</title>
        <authorList>
            <person name="Schelkunov M."/>
            <person name="Shtratnikova V."/>
            <person name="Makarenko M."/>
            <person name="Klepikova A."/>
            <person name="Omelchenko D."/>
            <person name="Novikova G."/>
            <person name="Obukhova E."/>
            <person name="Bogdanov V."/>
            <person name="Penin A."/>
            <person name="Logacheva M."/>
        </authorList>
    </citation>
    <scope>NUCLEOTIDE SEQUENCE</scope>
    <source>
        <strain evidence="12">Hsosn_3</strain>
        <tissue evidence="12">Leaf</tissue>
    </source>
</reference>
<keyword evidence="13" id="KW-1185">Reference proteome</keyword>
<dbReference type="InterPro" id="IPR001611">
    <property type="entry name" value="Leu-rich_rpt"/>
</dbReference>
<keyword evidence="9 12" id="KW-0675">Receptor</keyword>
<feature type="transmembrane region" description="Helical" evidence="11">
    <location>
        <begin position="96"/>
        <end position="116"/>
    </location>
</feature>
<dbReference type="Pfam" id="PF00560">
    <property type="entry name" value="LRR_1"/>
    <property type="match status" value="2"/>
</dbReference>
<comment type="caution">
    <text evidence="12">The sequence shown here is derived from an EMBL/GenBank/DDBJ whole genome shotgun (WGS) entry which is preliminary data.</text>
</comment>
<dbReference type="PANTHER" id="PTHR27004">
    <property type="entry name" value="RECEPTOR-LIKE PROTEIN 12 ISOFORM X1"/>
    <property type="match status" value="1"/>
</dbReference>
<evidence type="ECO:0000256" key="6">
    <source>
        <dbReference type="ARBA" id="ARBA00022737"/>
    </source>
</evidence>
<dbReference type="PANTHER" id="PTHR27004:SF439">
    <property type="entry name" value="LEUCINE-RICH REPEAT-CONTAINING N-TERMINAL PLANT-TYPE DOMAIN-CONTAINING PROTEIN"/>
    <property type="match status" value="1"/>
</dbReference>
<evidence type="ECO:0000256" key="2">
    <source>
        <dbReference type="ARBA" id="ARBA00009592"/>
    </source>
</evidence>
<dbReference type="Proteomes" id="UP001237642">
    <property type="component" value="Unassembled WGS sequence"/>
</dbReference>
<dbReference type="PRINTS" id="PR00019">
    <property type="entry name" value="LEURICHRPT"/>
</dbReference>
<dbReference type="InterPro" id="IPR032675">
    <property type="entry name" value="LRR_dom_sf"/>
</dbReference>
<keyword evidence="5 11" id="KW-0812">Transmembrane</keyword>
<comment type="similarity">
    <text evidence="2">Belongs to the RLP family.</text>
</comment>
<dbReference type="EMBL" id="JAUIZM010000006">
    <property type="protein sequence ID" value="KAK1377658.1"/>
    <property type="molecule type" value="Genomic_DNA"/>
</dbReference>
<evidence type="ECO:0000256" key="8">
    <source>
        <dbReference type="ARBA" id="ARBA00023136"/>
    </source>
</evidence>
<keyword evidence="6" id="KW-0677">Repeat</keyword>
<evidence type="ECO:0000256" key="10">
    <source>
        <dbReference type="ARBA" id="ARBA00023180"/>
    </source>
</evidence>
<keyword evidence="7 11" id="KW-1133">Transmembrane helix</keyword>
<evidence type="ECO:0000313" key="13">
    <source>
        <dbReference type="Proteomes" id="UP001237642"/>
    </source>
</evidence>
<comment type="subcellular location">
    <subcellularLocation>
        <location evidence="1">Cell membrane</location>
        <topology evidence="1">Single-pass type I membrane protein</topology>
    </subcellularLocation>
</comment>
<evidence type="ECO:0000313" key="12">
    <source>
        <dbReference type="EMBL" id="KAK1377658.1"/>
    </source>
</evidence>
<evidence type="ECO:0000256" key="1">
    <source>
        <dbReference type="ARBA" id="ARBA00004251"/>
    </source>
</evidence>
<evidence type="ECO:0000256" key="9">
    <source>
        <dbReference type="ARBA" id="ARBA00023170"/>
    </source>
</evidence>
<organism evidence="12 13">
    <name type="scientific">Heracleum sosnowskyi</name>
    <dbReference type="NCBI Taxonomy" id="360622"/>
    <lineage>
        <taxon>Eukaryota</taxon>
        <taxon>Viridiplantae</taxon>
        <taxon>Streptophyta</taxon>
        <taxon>Embryophyta</taxon>
        <taxon>Tracheophyta</taxon>
        <taxon>Spermatophyta</taxon>
        <taxon>Magnoliopsida</taxon>
        <taxon>eudicotyledons</taxon>
        <taxon>Gunneridae</taxon>
        <taxon>Pentapetalae</taxon>
        <taxon>asterids</taxon>
        <taxon>campanulids</taxon>
        <taxon>Apiales</taxon>
        <taxon>Apiaceae</taxon>
        <taxon>Apioideae</taxon>
        <taxon>apioid superclade</taxon>
        <taxon>Tordylieae</taxon>
        <taxon>Tordyliinae</taxon>
        <taxon>Heracleum</taxon>
    </lineage>
</organism>
<dbReference type="AlphaFoldDB" id="A0AAD8MMT9"/>
<dbReference type="Gene3D" id="3.80.10.10">
    <property type="entry name" value="Ribonuclease Inhibitor"/>
    <property type="match status" value="1"/>
</dbReference>
<name>A0AAD8MMT9_9APIA</name>
<evidence type="ECO:0000256" key="7">
    <source>
        <dbReference type="ARBA" id="ARBA00022989"/>
    </source>
</evidence>
<evidence type="ECO:0000256" key="3">
    <source>
        <dbReference type="ARBA" id="ARBA00022475"/>
    </source>
</evidence>
<dbReference type="SUPFAM" id="SSF52058">
    <property type="entry name" value="L domain-like"/>
    <property type="match status" value="1"/>
</dbReference>
<proteinExistence type="inferred from homology"/>
<keyword evidence="4" id="KW-0433">Leucine-rich repeat</keyword>
<protein>
    <submittedName>
        <fullName evidence="12">Receptor like protein 30-like</fullName>
    </submittedName>
</protein>
<evidence type="ECO:0000256" key="5">
    <source>
        <dbReference type="ARBA" id="ARBA00022692"/>
    </source>
</evidence>